<comment type="catalytic activity">
    <reaction evidence="4">
        <text>L-glutaminyl-[protein] + H2O = L-glutamyl-[protein] + NH4(+)</text>
        <dbReference type="Rhea" id="RHEA:16441"/>
        <dbReference type="Rhea" id="RHEA-COMP:10207"/>
        <dbReference type="Rhea" id="RHEA-COMP:10208"/>
        <dbReference type="ChEBI" id="CHEBI:15377"/>
        <dbReference type="ChEBI" id="CHEBI:28938"/>
        <dbReference type="ChEBI" id="CHEBI:29973"/>
        <dbReference type="ChEBI" id="CHEBI:30011"/>
        <dbReference type="EC" id="3.5.1.44"/>
    </reaction>
</comment>
<dbReference type="AlphaFoldDB" id="A0AAW7XPG5"/>
<feature type="active site" evidence="4 5">
    <location>
        <position position="242"/>
    </location>
</feature>
<keyword evidence="1 4" id="KW-0145">Chemotaxis</keyword>
<feature type="active site" evidence="4 5">
    <location>
        <position position="364"/>
    </location>
</feature>
<dbReference type="GO" id="GO:0050568">
    <property type="term" value="F:protein-glutamine glutaminase activity"/>
    <property type="evidence" value="ECO:0007669"/>
    <property type="project" value="UniProtKB-UniRule"/>
</dbReference>
<feature type="compositionally biased region" description="Low complexity" evidence="7">
    <location>
        <begin position="144"/>
        <end position="161"/>
    </location>
</feature>
<dbReference type="EMBL" id="JAUOPG010000014">
    <property type="protein sequence ID" value="MDO6455223.1"/>
    <property type="molecule type" value="Genomic_DNA"/>
</dbReference>
<keyword evidence="4 6" id="KW-0597">Phosphoprotein</keyword>
<dbReference type="EMBL" id="JAUYVO010000014">
    <property type="protein sequence ID" value="MDP2524074.1"/>
    <property type="molecule type" value="Genomic_DNA"/>
</dbReference>
<evidence type="ECO:0000256" key="4">
    <source>
        <dbReference type="HAMAP-Rule" id="MF_00099"/>
    </source>
</evidence>
<keyword evidence="2 4" id="KW-0378">Hydrolase</keyword>
<evidence type="ECO:0000256" key="2">
    <source>
        <dbReference type="ARBA" id="ARBA00022801"/>
    </source>
</evidence>
<dbReference type="Pfam" id="PF00072">
    <property type="entry name" value="Response_reg"/>
    <property type="match status" value="1"/>
</dbReference>
<evidence type="ECO:0000256" key="5">
    <source>
        <dbReference type="PROSITE-ProRule" id="PRU00050"/>
    </source>
</evidence>
<comment type="function">
    <text evidence="4">Involved in chemotaxis. Part of a chemotaxis signal transduction system that modulates chemotaxis in response to various stimuli. Catalyzes the demethylation of specific methylglutamate residues introduced into the chemoreceptors (methyl-accepting chemotaxis proteins or MCP) by CheR. Also mediates the irreversible deamidation of specific glutamine residues to glutamic acid.</text>
</comment>
<dbReference type="PROSITE" id="PS50110">
    <property type="entry name" value="RESPONSE_REGULATORY"/>
    <property type="match status" value="1"/>
</dbReference>
<comment type="subcellular location">
    <subcellularLocation>
        <location evidence="4">Cytoplasm</location>
    </subcellularLocation>
</comment>
<feature type="domain" description="CheB-type methylesterase" evidence="9">
    <location>
        <begin position="231"/>
        <end position="415"/>
    </location>
</feature>
<dbReference type="HAMAP" id="MF_00099">
    <property type="entry name" value="CheB_chemtxs"/>
    <property type="match status" value="1"/>
</dbReference>
<dbReference type="Pfam" id="PF01339">
    <property type="entry name" value="CheB_methylest"/>
    <property type="match status" value="1"/>
</dbReference>
<dbReference type="SUPFAM" id="SSF52738">
    <property type="entry name" value="Methylesterase CheB, C-terminal domain"/>
    <property type="match status" value="1"/>
</dbReference>
<dbReference type="PROSITE" id="PS50122">
    <property type="entry name" value="CHEB"/>
    <property type="match status" value="1"/>
</dbReference>
<dbReference type="EC" id="3.1.1.61" evidence="4"/>
<reference evidence="10" key="1">
    <citation type="submission" date="2023-07" db="EMBL/GenBank/DDBJ databases">
        <title>Genome content predicts the carbon catabolic preferences of heterotrophic bacteria.</title>
        <authorList>
            <person name="Gralka M."/>
        </authorList>
    </citation>
    <scope>NUCLEOTIDE SEQUENCE</scope>
    <source>
        <strain evidence="11">5G01</strain>
        <strain evidence="10">I2M16</strain>
    </source>
</reference>
<comment type="caution">
    <text evidence="10">The sequence shown here is derived from an EMBL/GenBank/DDBJ whole genome shotgun (WGS) entry which is preliminary data.</text>
</comment>
<gene>
    <name evidence="4" type="primary">cheB</name>
    <name evidence="10" type="ORF">Q4490_16795</name>
    <name evidence="11" type="ORF">Q8W30_15985</name>
</gene>
<dbReference type="GeneID" id="89455215"/>
<evidence type="ECO:0000256" key="6">
    <source>
        <dbReference type="PROSITE-ProRule" id="PRU00169"/>
    </source>
</evidence>
<protein>
    <recommendedName>
        <fullName evidence="4">Protein-glutamate methylesterase/protein-glutamine glutaminase</fullName>
        <ecNumber evidence="4">3.1.1.61</ecNumber>
        <ecNumber evidence="4">3.5.1.44</ecNumber>
    </recommendedName>
</protein>
<feature type="region of interest" description="Disordered" evidence="7">
    <location>
        <begin position="193"/>
        <end position="213"/>
    </location>
</feature>
<dbReference type="RefSeq" id="WP_178967992.1">
    <property type="nucleotide sequence ID" value="NZ_CAXHZV010000049.1"/>
</dbReference>
<evidence type="ECO:0000313" key="12">
    <source>
        <dbReference type="Proteomes" id="UP001169862"/>
    </source>
</evidence>
<dbReference type="NCBIfam" id="NF001965">
    <property type="entry name" value="PRK00742.1"/>
    <property type="match status" value="1"/>
</dbReference>
<evidence type="ECO:0000313" key="13">
    <source>
        <dbReference type="Proteomes" id="UP001177341"/>
    </source>
</evidence>
<dbReference type="InterPro" id="IPR011006">
    <property type="entry name" value="CheY-like_superfamily"/>
</dbReference>
<sequence length="421" mass="45210">MQPIRVLIVDDSGFFRKRIHDLVAKDDRLIVVGSASNGREAVAKCKQLKPDVVTMDVEMPDMNGIDAVQIIMRDSPTSILMLSSLTRQGANITLKALEAGASDFLTKDIRNWTSTSNLVHNEFTERLVKLGRRRRFEQTSSDQSMSRPSLSRRPTPTSSPTHGRIGGPSVNDGISAQRAITAKGAMMNADNRKDDRSVLQSANHSGAAGSGQQTRAALAVRQAAGNTAAFPSQCRLVVIGASTGGPAALQKILSELPAQFPYPIILVQHMPKAFTNVFAARLNQQCSITVKEAEDGDNLRPGTAYLAPGGHQLVVDPRRPDRVRVLESDERVTYRPSVDITYASAAKALGNRVHAIILTGMGADGADGARLLKKAGATIWAQNKESCTIYGMPQAIVKSGLADEVLDLNAIGGLLSRAGRR</sequence>
<feature type="modified residue" description="4-aspartylphosphate" evidence="4 6">
    <location>
        <position position="56"/>
    </location>
</feature>
<evidence type="ECO:0000259" key="9">
    <source>
        <dbReference type="PROSITE" id="PS50122"/>
    </source>
</evidence>
<dbReference type="CDD" id="cd16432">
    <property type="entry name" value="CheB_Rec"/>
    <property type="match status" value="1"/>
</dbReference>
<evidence type="ECO:0000313" key="11">
    <source>
        <dbReference type="EMBL" id="MDP2524074.1"/>
    </source>
</evidence>
<dbReference type="GO" id="GO:0005737">
    <property type="term" value="C:cytoplasm"/>
    <property type="evidence" value="ECO:0007669"/>
    <property type="project" value="UniProtKB-SubCell"/>
</dbReference>
<feature type="region of interest" description="Disordered" evidence="7">
    <location>
        <begin position="134"/>
        <end position="173"/>
    </location>
</feature>
<dbReference type="Proteomes" id="UP001169862">
    <property type="component" value="Unassembled WGS sequence"/>
</dbReference>
<comment type="catalytic activity">
    <reaction evidence="3 4">
        <text>[protein]-L-glutamate 5-O-methyl ester + H2O = L-glutamyl-[protein] + methanol + H(+)</text>
        <dbReference type="Rhea" id="RHEA:23236"/>
        <dbReference type="Rhea" id="RHEA-COMP:10208"/>
        <dbReference type="Rhea" id="RHEA-COMP:10311"/>
        <dbReference type="ChEBI" id="CHEBI:15377"/>
        <dbReference type="ChEBI" id="CHEBI:15378"/>
        <dbReference type="ChEBI" id="CHEBI:17790"/>
        <dbReference type="ChEBI" id="CHEBI:29973"/>
        <dbReference type="ChEBI" id="CHEBI:82795"/>
        <dbReference type="EC" id="3.1.1.61"/>
    </reaction>
</comment>
<accession>A0AAW7XPG5</accession>
<feature type="compositionally biased region" description="Polar residues" evidence="7">
    <location>
        <begin position="198"/>
        <end position="213"/>
    </location>
</feature>
<dbReference type="PANTHER" id="PTHR42872">
    <property type="entry name" value="PROTEIN-GLUTAMATE METHYLESTERASE/PROTEIN-GLUTAMINE GLUTAMINASE"/>
    <property type="match status" value="1"/>
</dbReference>
<dbReference type="InterPro" id="IPR035909">
    <property type="entry name" value="CheB_C"/>
</dbReference>
<proteinExistence type="inferred from homology"/>
<evidence type="ECO:0000313" key="10">
    <source>
        <dbReference type="EMBL" id="MDO6455223.1"/>
    </source>
</evidence>
<comment type="PTM">
    <text evidence="4">Phosphorylated by CheA. Phosphorylation of the N-terminal regulatory domain activates the methylesterase activity.</text>
</comment>
<keyword evidence="4" id="KW-0963">Cytoplasm</keyword>
<dbReference type="EC" id="3.5.1.44" evidence="4"/>
<dbReference type="InterPro" id="IPR000673">
    <property type="entry name" value="Sig_transdc_resp-reg_Me-estase"/>
</dbReference>
<dbReference type="GO" id="GO:0000156">
    <property type="term" value="F:phosphorelay response regulator activity"/>
    <property type="evidence" value="ECO:0007669"/>
    <property type="project" value="InterPro"/>
</dbReference>
<dbReference type="SUPFAM" id="SSF52172">
    <property type="entry name" value="CheY-like"/>
    <property type="match status" value="1"/>
</dbReference>
<dbReference type="CDD" id="cd17541">
    <property type="entry name" value="REC_CheB-like"/>
    <property type="match status" value="1"/>
</dbReference>
<feature type="domain" description="Response regulatory" evidence="8">
    <location>
        <begin position="5"/>
        <end position="122"/>
    </location>
</feature>
<dbReference type="InterPro" id="IPR001789">
    <property type="entry name" value="Sig_transdc_resp-reg_receiver"/>
</dbReference>
<organism evidence="10 12">
    <name type="scientific">Neptunomonas phycophila</name>
    <dbReference type="NCBI Taxonomy" id="1572645"/>
    <lineage>
        <taxon>Bacteria</taxon>
        <taxon>Pseudomonadati</taxon>
        <taxon>Pseudomonadota</taxon>
        <taxon>Gammaproteobacteria</taxon>
        <taxon>Oceanospirillales</taxon>
        <taxon>Oceanospirillaceae</taxon>
        <taxon>Neptunomonas</taxon>
    </lineage>
</organism>
<dbReference type="SMART" id="SM00448">
    <property type="entry name" value="REC"/>
    <property type="match status" value="1"/>
</dbReference>
<feature type="active site" evidence="4 5">
    <location>
        <position position="269"/>
    </location>
</feature>
<comment type="domain">
    <text evidence="4">Contains a C-terminal catalytic domain, and an N-terminal region which modulates catalytic activity.</text>
</comment>
<name>A0AAW7XPG5_9GAMM</name>
<dbReference type="Proteomes" id="UP001177341">
    <property type="component" value="Unassembled WGS sequence"/>
</dbReference>
<dbReference type="Gene3D" id="3.40.50.180">
    <property type="entry name" value="Methylesterase CheB, C-terminal domain"/>
    <property type="match status" value="1"/>
</dbReference>
<evidence type="ECO:0000256" key="1">
    <source>
        <dbReference type="ARBA" id="ARBA00022500"/>
    </source>
</evidence>
<dbReference type="InterPro" id="IPR008248">
    <property type="entry name" value="CheB-like"/>
</dbReference>
<evidence type="ECO:0000256" key="3">
    <source>
        <dbReference type="ARBA" id="ARBA00048267"/>
    </source>
</evidence>
<dbReference type="GO" id="GO:0008984">
    <property type="term" value="F:protein-glutamate methylesterase activity"/>
    <property type="evidence" value="ECO:0007669"/>
    <property type="project" value="UniProtKB-UniRule"/>
</dbReference>
<dbReference type="GO" id="GO:0006935">
    <property type="term" value="P:chemotaxis"/>
    <property type="evidence" value="ECO:0007669"/>
    <property type="project" value="UniProtKB-UniRule"/>
</dbReference>
<dbReference type="PANTHER" id="PTHR42872:SF3">
    <property type="entry name" value="PROTEIN-GLUTAMATE METHYLESTERASE_PROTEIN-GLUTAMINE GLUTAMINASE 1"/>
    <property type="match status" value="1"/>
</dbReference>
<dbReference type="Gene3D" id="3.40.50.2300">
    <property type="match status" value="1"/>
</dbReference>
<keyword evidence="13" id="KW-1185">Reference proteome</keyword>
<evidence type="ECO:0000256" key="7">
    <source>
        <dbReference type="SAM" id="MobiDB-lite"/>
    </source>
</evidence>
<comment type="similarity">
    <text evidence="4">Belongs to the CheB family.</text>
</comment>
<evidence type="ECO:0000259" key="8">
    <source>
        <dbReference type="PROSITE" id="PS50110"/>
    </source>
</evidence>